<dbReference type="InterPro" id="IPR027417">
    <property type="entry name" value="P-loop_NTPase"/>
</dbReference>
<dbReference type="InterPro" id="IPR003593">
    <property type="entry name" value="AAA+_ATPase"/>
</dbReference>
<evidence type="ECO:0000259" key="8">
    <source>
        <dbReference type="PROSITE" id="PS50893"/>
    </source>
</evidence>
<dbReference type="PANTHER" id="PTHR24221">
    <property type="entry name" value="ATP-BINDING CASSETTE SUB-FAMILY B"/>
    <property type="match status" value="1"/>
</dbReference>
<evidence type="ECO:0000313" key="10">
    <source>
        <dbReference type="EMBL" id="WEG36206.1"/>
    </source>
</evidence>
<feature type="domain" description="ABC transmembrane type-1" evidence="9">
    <location>
        <begin position="25"/>
        <end position="283"/>
    </location>
</feature>
<evidence type="ECO:0000256" key="1">
    <source>
        <dbReference type="ARBA" id="ARBA00004651"/>
    </source>
</evidence>
<evidence type="ECO:0000256" key="3">
    <source>
        <dbReference type="ARBA" id="ARBA00022741"/>
    </source>
</evidence>
<evidence type="ECO:0000256" key="6">
    <source>
        <dbReference type="ARBA" id="ARBA00023136"/>
    </source>
</evidence>
<dbReference type="GO" id="GO:0005524">
    <property type="term" value="F:ATP binding"/>
    <property type="evidence" value="ECO:0007669"/>
    <property type="project" value="UniProtKB-KW"/>
</dbReference>
<evidence type="ECO:0000313" key="11">
    <source>
        <dbReference type="Proteomes" id="UP001220478"/>
    </source>
</evidence>
<proteinExistence type="predicted"/>
<dbReference type="InterPro" id="IPR039421">
    <property type="entry name" value="Type_1_exporter"/>
</dbReference>
<dbReference type="EMBL" id="CP118868">
    <property type="protein sequence ID" value="WEG36206.1"/>
    <property type="molecule type" value="Genomic_DNA"/>
</dbReference>
<dbReference type="Gene3D" id="1.20.1560.10">
    <property type="entry name" value="ABC transporter type 1, transmembrane domain"/>
    <property type="match status" value="1"/>
</dbReference>
<protein>
    <submittedName>
        <fullName evidence="10">ABC transporter ATP-binding protein</fullName>
    </submittedName>
</protein>
<feature type="domain" description="ABC transporter" evidence="8">
    <location>
        <begin position="330"/>
        <end position="563"/>
    </location>
</feature>
<dbReference type="PROSITE" id="PS50929">
    <property type="entry name" value="ABC_TM1F"/>
    <property type="match status" value="1"/>
</dbReference>
<dbReference type="PROSITE" id="PS00211">
    <property type="entry name" value="ABC_TRANSPORTER_1"/>
    <property type="match status" value="1"/>
</dbReference>
<dbReference type="Proteomes" id="UP001220478">
    <property type="component" value="Chromosome"/>
</dbReference>
<dbReference type="RefSeq" id="WP_315572242.1">
    <property type="nucleotide sequence ID" value="NZ_CP118868.1"/>
</dbReference>
<dbReference type="SMART" id="SM00382">
    <property type="entry name" value="AAA"/>
    <property type="match status" value="1"/>
</dbReference>
<dbReference type="SUPFAM" id="SSF52540">
    <property type="entry name" value="P-loop containing nucleoside triphosphate hydrolases"/>
    <property type="match status" value="1"/>
</dbReference>
<feature type="transmembrane region" description="Helical" evidence="7">
    <location>
        <begin position="159"/>
        <end position="180"/>
    </location>
</feature>
<sequence length="572" mass="64230">MKQFLKRSFALTDRGVHGALKAGMFSFLVFVITMFPAMLLLLLVDQLLLQHVHDTLTYVLFSLITLIVMEVLLSFEYESQYNETYKEAANLRIEIAQKLSQLEMSYFSKHDLADLAQSIMADVAAIEHAGSHAIPTALGFCLFLPLITILMLIGNWKMALLAIVPTLVSFGLIVLGKNYARAQFNKHYVRLRENSQAFQERIEMSKEITAFNLTEHVKSSLYARLEDSQRVHWKSERNAAFLIMGSEIFGHFSLAFTIVGGIFLMQTGEISILYLIGYVLAAMKIKEMVDANMEFFMEIFYINSAVERINEIRNAKVLSGLDVSFSSFDMSIEHLNFSYDTNKPVLKDVSFTVPQGSVCALVGESGCGKTTLLHLIARLYDFDSGSISIGGVNIKDVSAESLYRNLSIVFQDVVLFNTSVLENIRIGREDADDEEVKRAARLAQCDFIDNLPEGFDTLIGENGRQLSGGERQRISIARAFLKNAPILILDEIASSLDVDNERKIQESLNDLMKNKTVIIISHRMKSIQNAARIVVLKEGHVEACGTHSELLRSSSSYQKLLEKTQAADEFVY</sequence>
<dbReference type="PANTHER" id="PTHR24221:SF397">
    <property type="entry name" value="ABC TRANSPORTER, ATP-BINDING TRANSMEMBRANE PROTEIN"/>
    <property type="match status" value="1"/>
</dbReference>
<organism evidence="10 11">
    <name type="scientific">Amygdalobacter indicium</name>
    <dbReference type="NCBI Taxonomy" id="3029272"/>
    <lineage>
        <taxon>Bacteria</taxon>
        <taxon>Bacillati</taxon>
        <taxon>Bacillota</taxon>
        <taxon>Clostridia</taxon>
        <taxon>Eubacteriales</taxon>
        <taxon>Oscillospiraceae</taxon>
        <taxon>Amygdalobacter</taxon>
    </lineage>
</organism>
<feature type="transmembrane region" description="Helical" evidence="7">
    <location>
        <begin position="133"/>
        <end position="153"/>
    </location>
</feature>
<keyword evidence="6 7" id="KW-0472">Membrane</keyword>
<keyword evidence="2 7" id="KW-0812">Transmembrane</keyword>
<evidence type="ECO:0000259" key="9">
    <source>
        <dbReference type="PROSITE" id="PS50929"/>
    </source>
</evidence>
<keyword evidence="4 10" id="KW-0067">ATP-binding</keyword>
<keyword evidence="3" id="KW-0547">Nucleotide-binding</keyword>
<feature type="transmembrane region" description="Helical" evidence="7">
    <location>
        <begin position="239"/>
        <end position="264"/>
    </location>
</feature>
<dbReference type="InterPro" id="IPR003439">
    <property type="entry name" value="ABC_transporter-like_ATP-bd"/>
</dbReference>
<dbReference type="Pfam" id="PF00664">
    <property type="entry name" value="ABC_membrane"/>
    <property type="match status" value="1"/>
</dbReference>
<gene>
    <name evidence="10" type="ORF">PYS61_02455</name>
</gene>
<dbReference type="Gene3D" id="3.40.50.300">
    <property type="entry name" value="P-loop containing nucleotide triphosphate hydrolases"/>
    <property type="match status" value="1"/>
</dbReference>
<dbReference type="PROSITE" id="PS50893">
    <property type="entry name" value="ABC_TRANSPORTER_2"/>
    <property type="match status" value="1"/>
</dbReference>
<dbReference type="InterPro" id="IPR017871">
    <property type="entry name" value="ABC_transporter-like_CS"/>
</dbReference>
<keyword evidence="11" id="KW-1185">Reference proteome</keyword>
<feature type="transmembrane region" description="Helical" evidence="7">
    <location>
        <begin position="56"/>
        <end position="75"/>
    </location>
</feature>
<comment type="subcellular location">
    <subcellularLocation>
        <location evidence="1">Cell membrane</location>
        <topology evidence="1">Multi-pass membrane protein</topology>
    </subcellularLocation>
</comment>
<evidence type="ECO:0000256" key="4">
    <source>
        <dbReference type="ARBA" id="ARBA00022840"/>
    </source>
</evidence>
<reference evidence="10 11" key="1">
    <citation type="submission" date="2023-02" db="EMBL/GenBank/DDBJ databases">
        <title>Novel Oscillospiraceae bacterial genomes.</title>
        <authorList>
            <person name="Srinivasan S."/>
            <person name="Austin M.N."/>
            <person name="Fiedler T.L."/>
            <person name="Strenk S.M."/>
            <person name="Agnew K.J."/>
            <person name="Nagana Gowda G.A."/>
            <person name="Raftery D."/>
            <person name="Beamer M.A."/>
            <person name="Achilles S.L."/>
            <person name="Wiesenfeld H.C."/>
            <person name="Fredricks D.N."/>
            <person name="Hillier S.L."/>
        </authorList>
    </citation>
    <scope>NUCLEOTIDE SEQUENCE [LARGE SCALE GENOMIC DNA]</scope>
    <source>
        <strain evidence="10 11">CHIC02 1186E3-8</strain>
    </source>
</reference>
<keyword evidence="5 7" id="KW-1133">Transmembrane helix</keyword>
<dbReference type="SUPFAM" id="SSF90123">
    <property type="entry name" value="ABC transporter transmembrane region"/>
    <property type="match status" value="1"/>
</dbReference>
<dbReference type="InterPro" id="IPR036640">
    <property type="entry name" value="ABC1_TM_sf"/>
</dbReference>
<evidence type="ECO:0000256" key="2">
    <source>
        <dbReference type="ARBA" id="ARBA00022692"/>
    </source>
</evidence>
<dbReference type="Pfam" id="PF00005">
    <property type="entry name" value="ABC_tran"/>
    <property type="match status" value="1"/>
</dbReference>
<evidence type="ECO:0000256" key="5">
    <source>
        <dbReference type="ARBA" id="ARBA00022989"/>
    </source>
</evidence>
<dbReference type="InterPro" id="IPR011527">
    <property type="entry name" value="ABC1_TM_dom"/>
</dbReference>
<accession>A0ABY8C672</accession>
<name>A0ABY8C672_9FIRM</name>
<evidence type="ECO:0000256" key="7">
    <source>
        <dbReference type="SAM" id="Phobius"/>
    </source>
</evidence>
<feature type="transmembrane region" description="Helical" evidence="7">
    <location>
        <begin position="20"/>
        <end position="44"/>
    </location>
</feature>